<dbReference type="GO" id="GO:0008270">
    <property type="term" value="F:zinc ion binding"/>
    <property type="evidence" value="ECO:0007669"/>
    <property type="project" value="UniProtKB-KW"/>
</dbReference>
<organism evidence="6 7">
    <name type="scientific">Roridomyces roridus</name>
    <dbReference type="NCBI Taxonomy" id="1738132"/>
    <lineage>
        <taxon>Eukaryota</taxon>
        <taxon>Fungi</taxon>
        <taxon>Dikarya</taxon>
        <taxon>Basidiomycota</taxon>
        <taxon>Agaricomycotina</taxon>
        <taxon>Agaricomycetes</taxon>
        <taxon>Agaricomycetidae</taxon>
        <taxon>Agaricales</taxon>
        <taxon>Marasmiineae</taxon>
        <taxon>Mycenaceae</taxon>
        <taxon>Roridomyces</taxon>
    </lineage>
</organism>
<keyword evidence="3" id="KW-0862">Zinc</keyword>
<comment type="caution">
    <text evidence="6">The sequence shown here is derived from an EMBL/GenBank/DDBJ whole genome shotgun (WGS) entry which is preliminary data.</text>
</comment>
<keyword evidence="7" id="KW-1185">Reference proteome</keyword>
<evidence type="ECO:0000256" key="3">
    <source>
        <dbReference type="ARBA" id="ARBA00022833"/>
    </source>
</evidence>
<protein>
    <recommendedName>
        <fullName evidence="5">MYND-type domain-containing protein</fullName>
    </recommendedName>
</protein>
<dbReference type="SUPFAM" id="SSF144232">
    <property type="entry name" value="HIT/MYND zinc finger-like"/>
    <property type="match status" value="1"/>
</dbReference>
<dbReference type="Pfam" id="PF01753">
    <property type="entry name" value="zf-MYND"/>
    <property type="match status" value="1"/>
</dbReference>
<evidence type="ECO:0000313" key="6">
    <source>
        <dbReference type="EMBL" id="KAJ7622340.1"/>
    </source>
</evidence>
<dbReference type="Proteomes" id="UP001221142">
    <property type="component" value="Unassembled WGS sequence"/>
</dbReference>
<evidence type="ECO:0000256" key="1">
    <source>
        <dbReference type="ARBA" id="ARBA00022723"/>
    </source>
</evidence>
<dbReference type="InterPro" id="IPR002893">
    <property type="entry name" value="Znf_MYND"/>
</dbReference>
<feature type="domain" description="MYND-type" evidence="5">
    <location>
        <begin position="268"/>
        <end position="319"/>
    </location>
</feature>
<dbReference type="EMBL" id="JARKIF010000015">
    <property type="protein sequence ID" value="KAJ7622340.1"/>
    <property type="molecule type" value="Genomic_DNA"/>
</dbReference>
<name>A0AAD7BIR9_9AGAR</name>
<reference evidence="6" key="1">
    <citation type="submission" date="2023-03" db="EMBL/GenBank/DDBJ databases">
        <title>Massive genome expansion in bonnet fungi (Mycena s.s.) driven by repeated elements and novel gene families across ecological guilds.</title>
        <authorList>
            <consortium name="Lawrence Berkeley National Laboratory"/>
            <person name="Harder C.B."/>
            <person name="Miyauchi S."/>
            <person name="Viragh M."/>
            <person name="Kuo A."/>
            <person name="Thoen E."/>
            <person name="Andreopoulos B."/>
            <person name="Lu D."/>
            <person name="Skrede I."/>
            <person name="Drula E."/>
            <person name="Henrissat B."/>
            <person name="Morin E."/>
            <person name="Kohler A."/>
            <person name="Barry K."/>
            <person name="LaButti K."/>
            <person name="Morin E."/>
            <person name="Salamov A."/>
            <person name="Lipzen A."/>
            <person name="Mereny Z."/>
            <person name="Hegedus B."/>
            <person name="Baldrian P."/>
            <person name="Stursova M."/>
            <person name="Weitz H."/>
            <person name="Taylor A."/>
            <person name="Grigoriev I.V."/>
            <person name="Nagy L.G."/>
            <person name="Martin F."/>
            <person name="Kauserud H."/>
        </authorList>
    </citation>
    <scope>NUCLEOTIDE SEQUENCE</scope>
    <source>
        <strain evidence="6">9284</strain>
    </source>
</reference>
<gene>
    <name evidence="6" type="ORF">FB45DRAFT_1032010</name>
</gene>
<evidence type="ECO:0000259" key="5">
    <source>
        <dbReference type="PROSITE" id="PS50865"/>
    </source>
</evidence>
<keyword evidence="1" id="KW-0479">Metal-binding</keyword>
<dbReference type="Gene3D" id="6.10.140.2220">
    <property type="match status" value="1"/>
</dbReference>
<evidence type="ECO:0000256" key="2">
    <source>
        <dbReference type="ARBA" id="ARBA00022771"/>
    </source>
</evidence>
<evidence type="ECO:0000256" key="4">
    <source>
        <dbReference type="PROSITE-ProRule" id="PRU00134"/>
    </source>
</evidence>
<keyword evidence="2 4" id="KW-0863">Zinc-finger</keyword>
<sequence>MASDRDRIQSPSWEEDRRAWNAARELELARYYGSAIEISYTGPQPILSLAKMASIAGTKVFESNVIQLQSKTASICSLQYNLTREWSKHVAVDDFENRWMAQSGHQREELILEGLVRLFQNNLDPLGKNLCPELTLARLNHRSGKGFIDLVGKLTLQDVSKVPTVFRTVPNDVYEVLHDAGDLPLPAVLWVKQDHDADRTHCLTMVAWHILLAFYGESQTFGLSKGPRPEREQLEHFRESLRISGAPVDAESIINKVRAIRASAQRSCHSCRLVEQSDMGPITSACQGCKLIGRLVYYCSKQCQATDWKSGNPPHKTICGKKDAILDAFLAAPPPSHGPTAPTGDDRFGPAAAGYTRSPALLHQLALLQQNPRAEYVFMKPHSLQFFAAVMPHGTPGDLFKNAMRRAVCQHSPADVVVMYCLLQKTARVAPGIGVENLRDQLLKEYGVDQFLWNVPVQRTMKPKLRCRQLRRHGYAATILPGSLPFGGTDIFSTCRGFDSPLMHDERAQLFAAELIHASGYPPIPGLRRDIRGSHS</sequence>
<evidence type="ECO:0000313" key="7">
    <source>
        <dbReference type="Proteomes" id="UP001221142"/>
    </source>
</evidence>
<proteinExistence type="predicted"/>
<dbReference type="AlphaFoldDB" id="A0AAD7BIR9"/>
<dbReference type="PROSITE" id="PS50865">
    <property type="entry name" value="ZF_MYND_2"/>
    <property type="match status" value="1"/>
</dbReference>
<accession>A0AAD7BIR9</accession>